<keyword evidence="2" id="KW-1185">Reference proteome</keyword>
<evidence type="ECO:0000313" key="2">
    <source>
        <dbReference type="Proteomes" id="UP000187406"/>
    </source>
</evidence>
<proteinExistence type="predicted"/>
<reference evidence="2" key="1">
    <citation type="submission" date="2016-04" db="EMBL/GenBank/DDBJ databases">
        <title>Cephalotus genome sequencing.</title>
        <authorList>
            <person name="Fukushima K."/>
            <person name="Hasebe M."/>
            <person name="Fang X."/>
        </authorList>
    </citation>
    <scope>NUCLEOTIDE SEQUENCE [LARGE SCALE GENOMIC DNA]</scope>
    <source>
        <strain evidence="2">cv. St1</strain>
    </source>
</reference>
<evidence type="ECO:0000313" key="1">
    <source>
        <dbReference type="EMBL" id="GAV79270.1"/>
    </source>
</evidence>
<name>A0A1Q3CG96_CEPFO</name>
<dbReference type="InParanoid" id="A0A1Q3CG96"/>
<accession>A0A1Q3CG96</accession>
<sequence length="52" mass="6336">MQEELNQFDKSNVWSLVPRPKNQSTIRTKWMKMGWLVLKVLNCIKWMSKVHF</sequence>
<dbReference type="OrthoDB" id="8048545at2759"/>
<comment type="caution">
    <text evidence="1">The sequence shown here is derived from an EMBL/GenBank/DDBJ whole genome shotgun (WGS) entry which is preliminary data.</text>
</comment>
<gene>
    <name evidence="1" type="ORF">CFOL_v3_22735</name>
</gene>
<organism evidence="1 2">
    <name type="scientific">Cephalotus follicularis</name>
    <name type="common">Albany pitcher plant</name>
    <dbReference type="NCBI Taxonomy" id="3775"/>
    <lineage>
        <taxon>Eukaryota</taxon>
        <taxon>Viridiplantae</taxon>
        <taxon>Streptophyta</taxon>
        <taxon>Embryophyta</taxon>
        <taxon>Tracheophyta</taxon>
        <taxon>Spermatophyta</taxon>
        <taxon>Magnoliopsida</taxon>
        <taxon>eudicotyledons</taxon>
        <taxon>Gunneridae</taxon>
        <taxon>Pentapetalae</taxon>
        <taxon>rosids</taxon>
        <taxon>fabids</taxon>
        <taxon>Oxalidales</taxon>
        <taxon>Cephalotaceae</taxon>
        <taxon>Cephalotus</taxon>
    </lineage>
</organism>
<dbReference type="Proteomes" id="UP000187406">
    <property type="component" value="Unassembled WGS sequence"/>
</dbReference>
<dbReference type="EMBL" id="BDDD01001948">
    <property type="protein sequence ID" value="GAV79270.1"/>
    <property type="molecule type" value="Genomic_DNA"/>
</dbReference>
<protein>
    <submittedName>
        <fullName evidence="1">Uncharacterized protein</fullName>
    </submittedName>
</protein>
<dbReference type="AlphaFoldDB" id="A0A1Q3CG96"/>